<feature type="region of interest" description="Disordered" evidence="1">
    <location>
        <begin position="1"/>
        <end position="21"/>
    </location>
</feature>
<name>A0AAV7P671_PLEWA</name>
<organism evidence="2 3">
    <name type="scientific">Pleurodeles waltl</name>
    <name type="common">Iberian ribbed newt</name>
    <dbReference type="NCBI Taxonomy" id="8319"/>
    <lineage>
        <taxon>Eukaryota</taxon>
        <taxon>Metazoa</taxon>
        <taxon>Chordata</taxon>
        <taxon>Craniata</taxon>
        <taxon>Vertebrata</taxon>
        <taxon>Euteleostomi</taxon>
        <taxon>Amphibia</taxon>
        <taxon>Batrachia</taxon>
        <taxon>Caudata</taxon>
        <taxon>Salamandroidea</taxon>
        <taxon>Salamandridae</taxon>
        <taxon>Pleurodelinae</taxon>
        <taxon>Pleurodeles</taxon>
    </lineage>
</organism>
<keyword evidence="3" id="KW-1185">Reference proteome</keyword>
<dbReference type="Proteomes" id="UP001066276">
    <property type="component" value="Chromosome 7"/>
</dbReference>
<protein>
    <submittedName>
        <fullName evidence="2">Uncharacterized protein</fullName>
    </submittedName>
</protein>
<gene>
    <name evidence="2" type="ORF">NDU88_002188</name>
</gene>
<feature type="compositionally biased region" description="Basic and acidic residues" evidence="1">
    <location>
        <begin position="48"/>
        <end position="63"/>
    </location>
</feature>
<proteinExistence type="predicted"/>
<dbReference type="EMBL" id="JANPWB010000011">
    <property type="protein sequence ID" value="KAJ1123720.1"/>
    <property type="molecule type" value="Genomic_DNA"/>
</dbReference>
<dbReference type="AlphaFoldDB" id="A0AAV7P671"/>
<reference evidence="2" key="1">
    <citation type="journal article" date="2022" name="bioRxiv">
        <title>Sequencing and chromosome-scale assembly of the giantPleurodeles waltlgenome.</title>
        <authorList>
            <person name="Brown T."/>
            <person name="Elewa A."/>
            <person name="Iarovenko S."/>
            <person name="Subramanian E."/>
            <person name="Araus A.J."/>
            <person name="Petzold A."/>
            <person name="Susuki M."/>
            <person name="Suzuki K.-i.T."/>
            <person name="Hayashi T."/>
            <person name="Toyoda A."/>
            <person name="Oliveira C."/>
            <person name="Osipova E."/>
            <person name="Leigh N.D."/>
            <person name="Simon A."/>
            <person name="Yun M.H."/>
        </authorList>
    </citation>
    <scope>NUCLEOTIDE SEQUENCE</scope>
    <source>
        <strain evidence="2">20211129_DDA</strain>
        <tissue evidence="2">Liver</tissue>
    </source>
</reference>
<feature type="compositionally biased region" description="Basic residues" evidence="1">
    <location>
        <begin position="1"/>
        <end position="14"/>
    </location>
</feature>
<feature type="region of interest" description="Disordered" evidence="1">
    <location>
        <begin position="46"/>
        <end position="69"/>
    </location>
</feature>
<comment type="caution">
    <text evidence="2">The sequence shown here is derived from an EMBL/GenBank/DDBJ whole genome shotgun (WGS) entry which is preliminary data.</text>
</comment>
<sequence>MLHAEHHGRRRRRWTPYAGAKGKCSGGISWLDESMQEGAELFQNAPCPEDRNIVGKKEADRNVRRNGKQ</sequence>
<accession>A0AAV7P671</accession>
<evidence type="ECO:0000256" key="1">
    <source>
        <dbReference type="SAM" id="MobiDB-lite"/>
    </source>
</evidence>
<evidence type="ECO:0000313" key="2">
    <source>
        <dbReference type="EMBL" id="KAJ1123720.1"/>
    </source>
</evidence>
<evidence type="ECO:0000313" key="3">
    <source>
        <dbReference type="Proteomes" id="UP001066276"/>
    </source>
</evidence>